<dbReference type="Proteomes" id="UP000046373">
    <property type="component" value="Unassembled WGS sequence"/>
</dbReference>
<accession>A0A090DWE0</accession>
<evidence type="ECO:0000313" key="2">
    <source>
        <dbReference type="Proteomes" id="UP000046373"/>
    </source>
</evidence>
<organism evidence="1 2">
    <name type="scientific">Mesorhizobium plurifarium</name>
    <dbReference type="NCBI Taxonomy" id="69974"/>
    <lineage>
        <taxon>Bacteria</taxon>
        <taxon>Pseudomonadati</taxon>
        <taxon>Pseudomonadota</taxon>
        <taxon>Alphaproteobacteria</taxon>
        <taxon>Hyphomicrobiales</taxon>
        <taxon>Phyllobacteriaceae</taxon>
        <taxon>Mesorhizobium</taxon>
    </lineage>
</organism>
<sequence length="190" mass="19291">MTRGLPRTLARAAAREAGLAPPKFGLKAVTSGQGGSYRTVFTFAGMQVPVTDALAYASQKIFDFTDGKVRIKGGTARLQFAVLTTRASTINDNAALTWSLGSAPASSATLAGTMVNVLASTARTLDGAGAALSSASAADIAAASTLDGTVTPVDLYLNLAFATGTDIDADGTLAVTGTITLLWENWGDNA</sequence>
<reference evidence="1 2" key="1">
    <citation type="submission" date="2014-08" db="EMBL/GenBank/DDBJ databases">
        <authorList>
            <person name="Moulin Lionel"/>
        </authorList>
    </citation>
    <scope>NUCLEOTIDE SEQUENCE [LARGE SCALE GENOMIC DNA]</scope>
</reference>
<proteinExistence type="predicted"/>
<evidence type="ECO:0000313" key="1">
    <source>
        <dbReference type="EMBL" id="CDX21342.1"/>
    </source>
</evidence>
<protein>
    <submittedName>
        <fullName evidence="1">Uncharacterized protein</fullName>
    </submittedName>
</protein>
<dbReference type="AlphaFoldDB" id="A0A090DWE0"/>
<dbReference type="EMBL" id="CCNB01000003">
    <property type="protein sequence ID" value="CDX21342.1"/>
    <property type="molecule type" value="Genomic_DNA"/>
</dbReference>
<name>A0A090DWE0_MESPL</name>
<gene>
    <name evidence="1" type="ORF">MPLDJ20_110376</name>
</gene>